<name>M3DFI9_STREZ</name>
<comment type="caution">
    <text evidence="1">The sequence shown here is derived from an EMBL/GenBank/DDBJ whole genome shotgun (WGS) entry which is preliminary data.</text>
</comment>
<organism evidence="1 2">
    <name type="scientific">Streptomyces gancidicus BKS 13-15</name>
    <dbReference type="NCBI Taxonomy" id="1284664"/>
    <lineage>
        <taxon>Bacteria</taxon>
        <taxon>Bacillati</taxon>
        <taxon>Actinomycetota</taxon>
        <taxon>Actinomycetes</taxon>
        <taxon>Kitasatosporales</taxon>
        <taxon>Streptomycetaceae</taxon>
        <taxon>Streptomyces</taxon>
        <taxon>Streptomyces pseudogriseolus group</taxon>
    </lineage>
</organism>
<evidence type="ECO:0000313" key="1">
    <source>
        <dbReference type="EMBL" id="EMF20407.1"/>
    </source>
</evidence>
<dbReference type="RefSeq" id="WP_006136774.1">
    <property type="nucleotide sequence ID" value="NZ_AOHP01000169.1"/>
</dbReference>
<gene>
    <name evidence="1" type="ORF">H114_32729</name>
</gene>
<reference evidence="1 2" key="1">
    <citation type="journal article" date="2013" name="Genome Announc.">
        <title>Draft Genome Sequence of Streptomyces gancidicus Strain BKS 13-15.</title>
        <authorList>
            <person name="Kumar S."/>
            <person name="Kaur N."/>
            <person name="Singh N.K."/>
            <person name="Raghava G.P."/>
            <person name="Mayilraj S."/>
        </authorList>
    </citation>
    <scope>NUCLEOTIDE SEQUENCE [LARGE SCALE GENOMIC DNA]</scope>
    <source>
        <strain evidence="1 2">BKS 13-15</strain>
    </source>
</reference>
<dbReference type="PATRIC" id="fig|1284664.3.peg.6553"/>
<proteinExistence type="predicted"/>
<sequence>MTVRTHLDLCPDCEGLRVTPLQQVPGVIGVTLDGEPSVAYQGRAVVHIGPVPGPCPNPRPKEA</sequence>
<dbReference type="Proteomes" id="UP000011732">
    <property type="component" value="Unassembled WGS sequence"/>
</dbReference>
<dbReference type="AlphaFoldDB" id="M3DFI9"/>
<dbReference type="EMBL" id="AOHP01000169">
    <property type="protein sequence ID" value="EMF20407.1"/>
    <property type="molecule type" value="Genomic_DNA"/>
</dbReference>
<keyword evidence="2" id="KW-1185">Reference proteome</keyword>
<protein>
    <submittedName>
        <fullName evidence="1">Uncharacterized protein</fullName>
    </submittedName>
</protein>
<evidence type="ECO:0000313" key="2">
    <source>
        <dbReference type="Proteomes" id="UP000011732"/>
    </source>
</evidence>
<accession>M3DFI9</accession>